<dbReference type="OrthoDB" id="352501at2759"/>
<dbReference type="RefSeq" id="XP_013338612.1">
    <property type="nucleotide sequence ID" value="XM_013483158.1"/>
</dbReference>
<gene>
    <name evidence="2" type="ORF">EMWEY_00046870</name>
</gene>
<name>U6MCK4_EIMMA</name>
<feature type="region of interest" description="Disordered" evidence="1">
    <location>
        <begin position="117"/>
        <end position="162"/>
    </location>
</feature>
<dbReference type="Proteomes" id="UP000030763">
    <property type="component" value="Unassembled WGS sequence"/>
</dbReference>
<evidence type="ECO:0000313" key="2">
    <source>
        <dbReference type="EMBL" id="CDJ61962.1"/>
    </source>
</evidence>
<protein>
    <submittedName>
        <fullName evidence="2">Uncharacterized protein</fullName>
    </submittedName>
</protein>
<feature type="compositionally biased region" description="Polar residues" evidence="1">
    <location>
        <begin position="132"/>
        <end position="142"/>
    </location>
</feature>
<reference evidence="2" key="2">
    <citation type="submission" date="2013-10" db="EMBL/GenBank/DDBJ databases">
        <authorList>
            <person name="Aslett M."/>
        </authorList>
    </citation>
    <scope>NUCLEOTIDE SEQUENCE [LARGE SCALE GENOMIC DNA]</scope>
    <source>
        <strain evidence="2">Weybridge</strain>
    </source>
</reference>
<dbReference type="EMBL" id="HG722300">
    <property type="protein sequence ID" value="CDJ61962.1"/>
    <property type="molecule type" value="Genomic_DNA"/>
</dbReference>
<dbReference type="VEuPathDB" id="ToxoDB:EMWEY_00046870"/>
<organism evidence="2 3">
    <name type="scientific">Eimeria maxima</name>
    <name type="common">Coccidian parasite</name>
    <dbReference type="NCBI Taxonomy" id="5804"/>
    <lineage>
        <taxon>Eukaryota</taxon>
        <taxon>Sar</taxon>
        <taxon>Alveolata</taxon>
        <taxon>Apicomplexa</taxon>
        <taxon>Conoidasida</taxon>
        <taxon>Coccidia</taxon>
        <taxon>Eucoccidiorida</taxon>
        <taxon>Eimeriorina</taxon>
        <taxon>Eimeriidae</taxon>
        <taxon>Eimeria</taxon>
    </lineage>
</organism>
<accession>U6MCK4</accession>
<evidence type="ECO:0000256" key="1">
    <source>
        <dbReference type="SAM" id="MobiDB-lite"/>
    </source>
</evidence>
<evidence type="ECO:0000313" key="3">
    <source>
        <dbReference type="Proteomes" id="UP000030763"/>
    </source>
</evidence>
<dbReference type="GeneID" id="25338673"/>
<dbReference type="AlphaFoldDB" id="U6MCK4"/>
<proteinExistence type="predicted"/>
<reference evidence="2" key="1">
    <citation type="submission" date="2013-10" db="EMBL/GenBank/DDBJ databases">
        <title>Genomic analysis of the causative agents of coccidiosis in chickens.</title>
        <authorList>
            <person name="Reid A.J."/>
            <person name="Blake D."/>
            <person name="Billington K."/>
            <person name="Browne H."/>
            <person name="Dunn M."/>
            <person name="Hung S."/>
            <person name="Kawahara F."/>
            <person name="Miranda-Saavedra D."/>
            <person name="Mourier T."/>
            <person name="Nagra H."/>
            <person name="Otto T.D."/>
            <person name="Rawlings N."/>
            <person name="Sanchez A."/>
            <person name="Sanders M."/>
            <person name="Subramaniam C."/>
            <person name="Tay Y."/>
            <person name="Dear P."/>
            <person name="Doerig C."/>
            <person name="Gruber A."/>
            <person name="Parkinson J."/>
            <person name="Shirley M."/>
            <person name="Wan K.L."/>
            <person name="Berriman M."/>
            <person name="Tomley F."/>
            <person name="Pain A."/>
        </authorList>
    </citation>
    <scope>NUCLEOTIDE SEQUENCE [LARGE SCALE GENOMIC DNA]</scope>
    <source>
        <strain evidence="2">Weybridge</strain>
    </source>
</reference>
<sequence length="162" mass="17136">MAHSTQAKKSFTAADTVVLRKKMRDWQRLLPGLELAHNTTSHSSTELSLFESMLVPVRSVTSPGLPAVSQVASGWKGVLVEGADVPSKTEVYVPGSDDIVHLSALATAFAPSTVRGVETVSQGEMREGAPTPRTNAAGNGSENHALRRDGLTERAASGDSER</sequence>
<keyword evidence="3" id="KW-1185">Reference proteome</keyword>